<sequence length="625" mass="71170">MAKRNSIFLSSSDTSVIKARKMMMVRKASPISRILCLGLVHGPASSNYSRFNSLRSYSESLNLSHSKPPGPLALYRNLVEKGKLQDDPNQERVALELENLLGRLEQYEREMEDYHERLAKWEEKRENERRRLLMAEAEHKQQEGISSHRFTGAGRWLFRRKPENVEPGVGKWVSYLNREKKLDSLVCSRPTAPPAPKGLYIWGNVGSGKTMLMDMFYGVTQGIVKHRRRYHFHEAMLKINEQMHKIWKNQVEGKSLQSSISNWIINLPFDTKVKEWLAAEEQYKQEAQMQNILLAVADKLLINQQADADRKGASILCFDEIQTVDVFAIVALSGILSRLLSTGTVLVATSNRAPNDLNQDGMQREIFEKFLAKLDEHCKIVYIGSEIDYRRLIAQRSIDQVHYFWPLDSVVLEDYEKMWHEVTGEEGGQITSLSIPVMFGRILEVPESCHGVARFTFEYLCGQPVGAADYIAVAENYHTVFISDIPVMSMRIRDKARRFITLIDELYNHHCHLVCSAASSIDDLFQGTEEGTLLDLESFQFEAETEGGKLRRNVLAVGTVGSGGSSTSIISMISGEEETFAFRRAVSRLIEMQTPLYLDGVRNLHPCFRKELCQESETTCATNLQ</sequence>
<evidence type="ECO:0000256" key="4">
    <source>
        <dbReference type="SAM" id="Coils"/>
    </source>
</evidence>
<dbReference type="EMBL" id="KE345250">
    <property type="protein sequence ID" value="EXB96784.1"/>
    <property type="molecule type" value="Genomic_DNA"/>
</dbReference>
<dbReference type="OrthoDB" id="548867at2759"/>
<dbReference type="AlphaFoldDB" id="W9RLJ0"/>
<gene>
    <name evidence="5" type="ORF">L484_001892</name>
</gene>
<dbReference type="SUPFAM" id="SSF52540">
    <property type="entry name" value="P-loop containing nucleoside triphosphate hydrolases"/>
    <property type="match status" value="1"/>
</dbReference>
<keyword evidence="6" id="KW-1185">Reference proteome</keyword>
<dbReference type="GO" id="GO:0005524">
    <property type="term" value="F:ATP binding"/>
    <property type="evidence" value="ECO:0007669"/>
    <property type="project" value="UniProtKB-KW"/>
</dbReference>
<keyword evidence="3" id="KW-0067">ATP-binding</keyword>
<protein>
    <submittedName>
        <fullName evidence="5">Lactation elevated protein 1</fullName>
    </submittedName>
</protein>
<organism evidence="5 6">
    <name type="scientific">Morus notabilis</name>
    <dbReference type="NCBI Taxonomy" id="981085"/>
    <lineage>
        <taxon>Eukaryota</taxon>
        <taxon>Viridiplantae</taxon>
        <taxon>Streptophyta</taxon>
        <taxon>Embryophyta</taxon>
        <taxon>Tracheophyta</taxon>
        <taxon>Spermatophyta</taxon>
        <taxon>Magnoliopsida</taxon>
        <taxon>eudicotyledons</taxon>
        <taxon>Gunneridae</taxon>
        <taxon>Pentapetalae</taxon>
        <taxon>rosids</taxon>
        <taxon>fabids</taxon>
        <taxon>Rosales</taxon>
        <taxon>Moraceae</taxon>
        <taxon>Moreae</taxon>
        <taxon>Morus</taxon>
    </lineage>
</organism>
<keyword evidence="2" id="KW-0547">Nucleotide-binding</keyword>
<comment type="similarity">
    <text evidence="1">Belongs to the AFG1 ATPase family.</text>
</comment>
<evidence type="ECO:0000256" key="2">
    <source>
        <dbReference type="ARBA" id="ARBA00022741"/>
    </source>
</evidence>
<proteinExistence type="inferred from homology"/>
<evidence type="ECO:0000313" key="6">
    <source>
        <dbReference type="Proteomes" id="UP000030645"/>
    </source>
</evidence>
<dbReference type="Proteomes" id="UP000030645">
    <property type="component" value="Unassembled WGS sequence"/>
</dbReference>
<dbReference type="InterPro" id="IPR005654">
    <property type="entry name" value="ATPase_AFG1-like"/>
</dbReference>
<dbReference type="NCBIfam" id="NF040713">
    <property type="entry name" value="ZapE"/>
    <property type="match status" value="1"/>
</dbReference>
<dbReference type="Pfam" id="PF03969">
    <property type="entry name" value="AFG1_ATPase"/>
    <property type="match status" value="1"/>
</dbReference>
<dbReference type="KEGG" id="mnt:21385476"/>
<dbReference type="FunFam" id="3.40.50.300:FF:001040">
    <property type="entry name" value="AFG1-like ATPase isoform C"/>
    <property type="match status" value="1"/>
</dbReference>
<dbReference type="PANTHER" id="PTHR12169">
    <property type="entry name" value="ATPASE N2B"/>
    <property type="match status" value="1"/>
</dbReference>
<dbReference type="eggNOG" id="KOG2383">
    <property type="taxonomic scope" value="Eukaryota"/>
</dbReference>
<dbReference type="InterPro" id="IPR027417">
    <property type="entry name" value="P-loop_NTPase"/>
</dbReference>
<dbReference type="GO" id="GO:0005739">
    <property type="term" value="C:mitochondrion"/>
    <property type="evidence" value="ECO:0007669"/>
    <property type="project" value="TreeGrafter"/>
</dbReference>
<evidence type="ECO:0000256" key="3">
    <source>
        <dbReference type="ARBA" id="ARBA00022840"/>
    </source>
</evidence>
<dbReference type="PANTHER" id="PTHR12169:SF6">
    <property type="entry name" value="AFG1-LIKE ATPASE"/>
    <property type="match status" value="1"/>
</dbReference>
<reference evidence="6" key="1">
    <citation type="submission" date="2013-01" db="EMBL/GenBank/DDBJ databases">
        <title>Draft Genome Sequence of a Mulberry Tree, Morus notabilis C.K. Schneid.</title>
        <authorList>
            <person name="He N."/>
            <person name="Zhao S."/>
        </authorList>
    </citation>
    <scope>NUCLEOTIDE SEQUENCE</scope>
</reference>
<accession>W9RLJ0</accession>
<feature type="coiled-coil region" evidence="4">
    <location>
        <begin position="90"/>
        <end position="138"/>
    </location>
</feature>
<keyword evidence="4" id="KW-0175">Coiled coil</keyword>
<dbReference type="GO" id="GO:0016887">
    <property type="term" value="F:ATP hydrolysis activity"/>
    <property type="evidence" value="ECO:0007669"/>
    <property type="project" value="InterPro"/>
</dbReference>
<name>W9RLJ0_9ROSA</name>
<evidence type="ECO:0000313" key="5">
    <source>
        <dbReference type="EMBL" id="EXB96784.1"/>
    </source>
</evidence>
<evidence type="ECO:0000256" key="1">
    <source>
        <dbReference type="ARBA" id="ARBA00010322"/>
    </source>
</evidence>
<dbReference type="Gene3D" id="3.40.50.300">
    <property type="entry name" value="P-loop containing nucleotide triphosphate hydrolases"/>
    <property type="match status" value="1"/>
</dbReference>